<reference evidence="8 9" key="1">
    <citation type="submission" date="2020-08" db="EMBL/GenBank/DDBJ databases">
        <title>Genomic Encyclopedia of Type Strains, Phase IV (KMG-IV): sequencing the most valuable type-strain genomes for metagenomic binning, comparative biology and taxonomic classification.</title>
        <authorList>
            <person name="Goeker M."/>
        </authorList>
    </citation>
    <scope>NUCLEOTIDE SEQUENCE [LARGE SCALE GENOMIC DNA]</scope>
    <source>
        <strain evidence="8 9">DSM 18233</strain>
    </source>
</reference>
<dbReference type="InterPro" id="IPR006660">
    <property type="entry name" value="Arsenate_reductase-like"/>
</dbReference>
<dbReference type="AlphaFoldDB" id="A0A840RKB7"/>
<evidence type="ECO:0000313" key="9">
    <source>
        <dbReference type="Proteomes" id="UP000543030"/>
    </source>
</evidence>
<dbReference type="GO" id="GO:0008794">
    <property type="term" value="F:arsenate reductase (glutaredoxin) activity"/>
    <property type="evidence" value="ECO:0007669"/>
    <property type="project" value="UniProtKB-UniRule"/>
</dbReference>
<keyword evidence="3 7" id="KW-0560">Oxidoreductase</keyword>
<dbReference type="Gene3D" id="3.40.30.10">
    <property type="entry name" value="Glutaredoxin"/>
    <property type="match status" value="1"/>
</dbReference>
<comment type="catalytic activity">
    <reaction evidence="7">
        <text>[glutaredoxin]-dithiol + arsenate + glutathione + H(+) = glutathionyl-S-S-[glutaredoxin] + arsenite + H2O</text>
        <dbReference type="Rhea" id="RHEA:22016"/>
        <dbReference type="Rhea" id="RHEA-COMP:10729"/>
        <dbReference type="Rhea" id="RHEA-COMP:17668"/>
        <dbReference type="ChEBI" id="CHEBI:15377"/>
        <dbReference type="ChEBI" id="CHEBI:15378"/>
        <dbReference type="ChEBI" id="CHEBI:29242"/>
        <dbReference type="ChEBI" id="CHEBI:29950"/>
        <dbReference type="ChEBI" id="CHEBI:48597"/>
        <dbReference type="ChEBI" id="CHEBI:57925"/>
        <dbReference type="ChEBI" id="CHEBI:146199"/>
        <dbReference type="EC" id="1.20.4.1"/>
    </reaction>
</comment>
<dbReference type="GO" id="GO:0046685">
    <property type="term" value="P:response to arsenic-containing substance"/>
    <property type="evidence" value="ECO:0007669"/>
    <property type="project" value="UniProtKB-KW"/>
</dbReference>
<evidence type="ECO:0000256" key="4">
    <source>
        <dbReference type="ARBA" id="ARBA00038969"/>
    </source>
</evidence>
<evidence type="ECO:0000256" key="2">
    <source>
        <dbReference type="ARBA" id="ARBA00022849"/>
    </source>
</evidence>
<keyword evidence="2" id="KW-0059">Arsenical resistance</keyword>
<evidence type="ECO:0000256" key="7">
    <source>
        <dbReference type="RuleBase" id="RU362029"/>
    </source>
</evidence>
<dbReference type="PROSITE" id="PS51353">
    <property type="entry name" value="ARSC"/>
    <property type="match status" value="1"/>
</dbReference>
<organism evidence="8 9">
    <name type="scientific">Silvimonas terrae</name>
    <dbReference type="NCBI Taxonomy" id="300266"/>
    <lineage>
        <taxon>Bacteria</taxon>
        <taxon>Pseudomonadati</taxon>
        <taxon>Pseudomonadota</taxon>
        <taxon>Betaproteobacteria</taxon>
        <taxon>Neisseriales</taxon>
        <taxon>Chitinibacteraceae</taxon>
        <taxon>Silvimonas</taxon>
    </lineage>
</organism>
<dbReference type="RefSeq" id="WP_184102262.1">
    <property type="nucleotide sequence ID" value="NZ_JACHHN010000007.1"/>
</dbReference>
<dbReference type="PANTHER" id="PTHR30041">
    <property type="entry name" value="ARSENATE REDUCTASE"/>
    <property type="match status" value="1"/>
</dbReference>
<protein>
    <recommendedName>
        <fullName evidence="5 7">Arsenate reductase</fullName>
        <ecNumber evidence="4 7">1.20.4.1</ecNumber>
    </recommendedName>
</protein>
<dbReference type="Proteomes" id="UP000543030">
    <property type="component" value="Unassembled WGS sequence"/>
</dbReference>
<accession>A0A840RKB7</accession>
<gene>
    <name evidence="8" type="ORF">HNQ50_003335</name>
</gene>
<dbReference type="EC" id="1.20.4.1" evidence="4 7"/>
<name>A0A840RKB7_9NEIS</name>
<dbReference type="SUPFAM" id="SSF52833">
    <property type="entry name" value="Thioredoxin-like"/>
    <property type="match status" value="1"/>
</dbReference>
<evidence type="ECO:0000256" key="5">
    <source>
        <dbReference type="ARBA" id="ARBA00039879"/>
    </source>
</evidence>
<comment type="similarity">
    <text evidence="1 6 7">Belongs to the ArsC family.</text>
</comment>
<proteinExistence type="inferred from homology"/>
<evidence type="ECO:0000313" key="8">
    <source>
        <dbReference type="EMBL" id="MBB5192591.1"/>
    </source>
</evidence>
<dbReference type="EMBL" id="JACHHN010000007">
    <property type="protein sequence ID" value="MBB5192591.1"/>
    <property type="molecule type" value="Genomic_DNA"/>
</dbReference>
<evidence type="ECO:0000256" key="3">
    <source>
        <dbReference type="ARBA" id="ARBA00023002"/>
    </source>
</evidence>
<dbReference type="CDD" id="cd03034">
    <property type="entry name" value="ArsC_ArsC"/>
    <property type="match status" value="1"/>
</dbReference>
<evidence type="ECO:0000256" key="1">
    <source>
        <dbReference type="ARBA" id="ARBA00007198"/>
    </source>
</evidence>
<sequence length="143" mass="15670">MTVTIYHNPSCGTSRNTLALIRNAGIEPQVIQYLQTPPDRAQLTALLAAMSMSPRALLRKKGDVYASLRLDNPALTDDQLIDAMLAHPILIERPIVITPLGTRLCRPSELVLDILPAPQQGPFSKEDGEVVIDANGQRVAHER</sequence>
<dbReference type="InterPro" id="IPR036249">
    <property type="entry name" value="Thioredoxin-like_sf"/>
</dbReference>
<dbReference type="Pfam" id="PF03960">
    <property type="entry name" value="ArsC"/>
    <property type="match status" value="1"/>
</dbReference>
<dbReference type="InterPro" id="IPR006659">
    <property type="entry name" value="Arsenate_reductase"/>
</dbReference>
<evidence type="ECO:0000256" key="6">
    <source>
        <dbReference type="PROSITE-ProRule" id="PRU01282"/>
    </source>
</evidence>
<dbReference type="PANTHER" id="PTHR30041:SF5">
    <property type="entry name" value="ARSENATE REDUCTASE-RELATED"/>
    <property type="match status" value="1"/>
</dbReference>
<keyword evidence="9" id="KW-1185">Reference proteome</keyword>
<dbReference type="NCBIfam" id="TIGR00014">
    <property type="entry name" value="arsC"/>
    <property type="match status" value="1"/>
</dbReference>
<comment type="caution">
    <text evidence="8">The sequence shown here is derived from an EMBL/GenBank/DDBJ whole genome shotgun (WGS) entry which is preliminary data.</text>
</comment>